<dbReference type="GO" id="GO:0008743">
    <property type="term" value="F:L-threonine 3-dehydrogenase activity"/>
    <property type="evidence" value="ECO:0007669"/>
    <property type="project" value="UniProtKB-EC"/>
</dbReference>
<dbReference type="InterPro" id="IPR002328">
    <property type="entry name" value="ADH_Zn_CS"/>
</dbReference>
<dbReference type="OrthoDB" id="9769198at2"/>
<dbReference type="Gene3D" id="3.90.180.10">
    <property type="entry name" value="Medium-chain alcohol dehydrogenases, catalytic domain"/>
    <property type="match status" value="1"/>
</dbReference>
<evidence type="ECO:0000259" key="6">
    <source>
        <dbReference type="Pfam" id="PF08240"/>
    </source>
</evidence>
<dbReference type="Gene3D" id="3.40.50.720">
    <property type="entry name" value="NAD(P)-binding Rossmann-like Domain"/>
    <property type="match status" value="1"/>
</dbReference>
<dbReference type="AlphaFoldDB" id="A0A0C7NLR3"/>
<reference evidence="8" key="1">
    <citation type="submission" date="2014-11" db="EMBL/GenBank/DDBJ databases">
        <authorList>
            <person name="Wibberg D."/>
        </authorList>
    </citation>
    <scope>NUCLEOTIDE SEQUENCE [LARGE SCALE GENOMIC DNA]</scope>
    <source>
        <strain evidence="8">L3</strain>
    </source>
</reference>
<dbReference type="STRING" id="1006576.DTL3_1525"/>
<dbReference type="Pfam" id="PF00107">
    <property type="entry name" value="ADH_zinc_N"/>
    <property type="match status" value="1"/>
</dbReference>
<gene>
    <name evidence="7" type="primary">tdh3</name>
    <name evidence="7" type="ORF">DTL3_1525</name>
</gene>
<dbReference type="HOGENOM" id="CLU_026673_11_0_0"/>
<evidence type="ECO:0000313" key="7">
    <source>
        <dbReference type="EMBL" id="CEP78816.1"/>
    </source>
</evidence>
<evidence type="ECO:0000313" key="8">
    <source>
        <dbReference type="Proteomes" id="UP000032809"/>
    </source>
</evidence>
<dbReference type="Pfam" id="PF08240">
    <property type="entry name" value="ADH_N"/>
    <property type="match status" value="1"/>
</dbReference>
<feature type="domain" description="Alcohol dehydrogenase-like C-terminal" evidence="5">
    <location>
        <begin position="176"/>
        <end position="305"/>
    </location>
</feature>
<feature type="domain" description="Alcohol dehydrogenase-like N-terminal" evidence="6">
    <location>
        <begin position="26"/>
        <end position="138"/>
    </location>
</feature>
<evidence type="ECO:0000256" key="1">
    <source>
        <dbReference type="ARBA" id="ARBA00022723"/>
    </source>
</evidence>
<dbReference type="InterPro" id="IPR013154">
    <property type="entry name" value="ADH-like_N"/>
</dbReference>
<protein>
    <submittedName>
        <fullName evidence="7">L-threonine 3-dehydrogenase</fullName>
        <ecNumber evidence="7">1.1.1.103</ecNumber>
    </submittedName>
</protein>
<dbReference type="KEGG" id="dtn:DTL3_1525"/>
<comment type="cofactor">
    <cofactor evidence="4">
        <name>Zn(2+)</name>
        <dbReference type="ChEBI" id="CHEBI:29105"/>
    </cofactor>
</comment>
<keyword evidence="8" id="KW-1185">Reference proteome</keyword>
<dbReference type="SUPFAM" id="SSF51735">
    <property type="entry name" value="NAD(P)-binding Rossmann-fold domains"/>
    <property type="match status" value="1"/>
</dbReference>
<dbReference type="SUPFAM" id="SSF50129">
    <property type="entry name" value="GroES-like"/>
    <property type="match status" value="1"/>
</dbReference>
<dbReference type="PROSITE" id="PS00059">
    <property type="entry name" value="ADH_ZINC"/>
    <property type="match status" value="1"/>
</dbReference>
<dbReference type="EMBL" id="LN824141">
    <property type="protein sequence ID" value="CEP78816.1"/>
    <property type="molecule type" value="Genomic_DNA"/>
</dbReference>
<dbReference type="RefSeq" id="WP_045088192.1">
    <property type="nucleotide sequence ID" value="NZ_LN824141.1"/>
</dbReference>
<dbReference type="InterPro" id="IPR050129">
    <property type="entry name" value="Zn_alcohol_dh"/>
</dbReference>
<keyword evidence="2 4" id="KW-0862">Zinc</keyword>
<dbReference type="PATRIC" id="fig|1006576.9.peg.1522"/>
<keyword evidence="1 4" id="KW-0479">Metal-binding</keyword>
<evidence type="ECO:0000256" key="3">
    <source>
        <dbReference type="ARBA" id="ARBA00023002"/>
    </source>
</evidence>
<evidence type="ECO:0000256" key="2">
    <source>
        <dbReference type="ARBA" id="ARBA00022833"/>
    </source>
</evidence>
<organism evidence="7 8">
    <name type="scientific">Defluviitoga tunisiensis</name>
    <dbReference type="NCBI Taxonomy" id="1006576"/>
    <lineage>
        <taxon>Bacteria</taxon>
        <taxon>Thermotogati</taxon>
        <taxon>Thermotogota</taxon>
        <taxon>Thermotogae</taxon>
        <taxon>Petrotogales</taxon>
        <taxon>Petrotogaceae</taxon>
        <taxon>Defluviitoga</taxon>
    </lineage>
</organism>
<dbReference type="NCBIfam" id="NF003808">
    <property type="entry name" value="PRK05396.1"/>
    <property type="match status" value="1"/>
</dbReference>
<dbReference type="InterPro" id="IPR036291">
    <property type="entry name" value="NAD(P)-bd_dom_sf"/>
</dbReference>
<dbReference type="InterPro" id="IPR013149">
    <property type="entry name" value="ADH-like_C"/>
</dbReference>
<dbReference type="PANTHER" id="PTHR43401:SF2">
    <property type="entry name" value="L-THREONINE 3-DEHYDROGENASE"/>
    <property type="match status" value="1"/>
</dbReference>
<dbReference type="EC" id="1.1.1.103" evidence="7"/>
<dbReference type="InterPro" id="IPR011032">
    <property type="entry name" value="GroES-like_sf"/>
</dbReference>
<dbReference type="GO" id="GO:0008270">
    <property type="term" value="F:zinc ion binding"/>
    <property type="evidence" value="ECO:0007669"/>
    <property type="project" value="InterPro"/>
</dbReference>
<keyword evidence="3 7" id="KW-0560">Oxidoreductase</keyword>
<dbReference type="PANTHER" id="PTHR43401">
    <property type="entry name" value="L-THREONINE 3-DEHYDROGENASE"/>
    <property type="match status" value="1"/>
</dbReference>
<evidence type="ECO:0000259" key="5">
    <source>
        <dbReference type="Pfam" id="PF00107"/>
    </source>
</evidence>
<accession>A0A0C7NLR3</accession>
<dbReference type="Proteomes" id="UP000032809">
    <property type="component" value="Chromosome I"/>
</dbReference>
<comment type="similarity">
    <text evidence="4">Belongs to the zinc-containing alcohol dehydrogenase family.</text>
</comment>
<name>A0A0C7NLR3_DEFTU</name>
<proteinExistence type="inferred from homology"/>
<sequence>MKAIVKDAPKKGFSLIDVDEPELKSSHDVKIKVLKVSICGTDIHIYRWDNWAKNRIKSLPQIDGHEFVGKVVEIGKEVKNVQPGDLVVGDSHIPCGYCYHCRNGNMHVCQNLKILGVDTNGVFSEFIVLPDVVLLKIDESIPLEYASVMEPLGNAIFTTTAADLRGSVVLIAGAGPIGLMALAVSKISGASFIVVSEISEYRSKMAKDVGADLVINPLKTSVVEKMMELTNGLGADVFLEMSGNESALNDGILSLKNTGIASILGVFSEDKINFEMNAAVFKNITIHTITGRKMFDTWYLASSWLKYKKLDLSKIVTHNFHLYDFEKAFELMESGESGKIVLNVSDY</sequence>
<evidence type="ECO:0000256" key="4">
    <source>
        <dbReference type="RuleBase" id="RU361277"/>
    </source>
</evidence>